<name>A0A4V6Q9B3_9ACTN</name>
<dbReference type="Pfam" id="PF13560">
    <property type="entry name" value="HTH_31"/>
    <property type="match status" value="1"/>
</dbReference>
<dbReference type="InterPro" id="IPR001387">
    <property type="entry name" value="Cro/C1-type_HTH"/>
</dbReference>
<dbReference type="Proteomes" id="UP000295146">
    <property type="component" value="Unassembled WGS sequence"/>
</dbReference>
<accession>A0A4V6Q9B3</accession>
<dbReference type="GO" id="GO:0003677">
    <property type="term" value="F:DNA binding"/>
    <property type="evidence" value="ECO:0007669"/>
    <property type="project" value="InterPro"/>
</dbReference>
<protein>
    <submittedName>
        <fullName evidence="3">Helix-turn-helix protein</fullName>
    </submittedName>
</protein>
<keyword evidence="1" id="KW-0175">Coiled coil</keyword>
<dbReference type="PROSITE" id="PS50943">
    <property type="entry name" value="HTH_CROC1"/>
    <property type="match status" value="1"/>
</dbReference>
<dbReference type="SUPFAM" id="SSF47413">
    <property type="entry name" value="lambda repressor-like DNA-binding domains"/>
    <property type="match status" value="1"/>
</dbReference>
<dbReference type="InterPro" id="IPR010982">
    <property type="entry name" value="Lambda_DNA-bd_dom_sf"/>
</dbReference>
<reference evidence="3 4" key="1">
    <citation type="submission" date="2019-03" db="EMBL/GenBank/DDBJ databases">
        <title>Genomic Encyclopedia of Type Strains, Phase III (KMG-III): the genomes of soil and plant-associated and newly described type strains.</title>
        <authorList>
            <person name="Whitman W."/>
        </authorList>
    </citation>
    <scope>NUCLEOTIDE SEQUENCE [LARGE SCALE GENOMIC DNA]</scope>
    <source>
        <strain evidence="3 4">VKM Ac-2573</strain>
    </source>
</reference>
<sequence length="286" mass="32208">MPRPAGPPTVRLRRLAAELKNLRAEAQLTREQVQEQSGVNQGTLWRIEKGQAKPHTGTLETLFDLYDVPQPRRAELLEMIRGARQPGWLRQFKDVIPQDYAAYINFESEAKLVHNYESSYIPGLLQTEEYARATVADFLPLEPEVIERNVQARMERQIALTGKRQGRAPLEFWAVIDEAALRREVGSRAVMRAQLGRLLEMSERSNVTLQVIPFDRGAHPGMTGAFVRLAFGSVAPDLVYVESLAGDIFLEAEAEIDRYGLVFDHLRAIALSPRDSTAMIADLTTQ</sequence>
<evidence type="ECO:0000256" key="1">
    <source>
        <dbReference type="SAM" id="Coils"/>
    </source>
</evidence>
<dbReference type="AlphaFoldDB" id="A0A4V6Q9B3"/>
<evidence type="ECO:0000313" key="4">
    <source>
        <dbReference type="Proteomes" id="UP000295146"/>
    </source>
</evidence>
<dbReference type="Gene3D" id="1.10.260.40">
    <property type="entry name" value="lambda repressor-like DNA-binding domains"/>
    <property type="match status" value="1"/>
</dbReference>
<organism evidence="3 4">
    <name type="scientific">Kribbella pratensis</name>
    <dbReference type="NCBI Taxonomy" id="2512112"/>
    <lineage>
        <taxon>Bacteria</taxon>
        <taxon>Bacillati</taxon>
        <taxon>Actinomycetota</taxon>
        <taxon>Actinomycetes</taxon>
        <taxon>Propionibacteriales</taxon>
        <taxon>Kribbellaceae</taxon>
        <taxon>Kribbella</taxon>
    </lineage>
</organism>
<dbReference type="OrthoDB" id="4285266at2"/>
<proteinExistence type="predicted"/>
<comment type="caution">
    <text evidence="3">The sequence shown here is derived from an EMBL/GenBank/DDBJ whole genome shotgun (WGS) entry which is preliminary data.</text>
</comment>
<keyword evidence="4" id="KW-1185">Reference proteome</keyword>
<feature type="domain" description="HTH cro/C1-type" evidence="2">
    <location>
        <begin position="19"/>
        <end position="73"/>
    </location>
</feature>
<dbReference type="InterPro" id="IPR043917">
    <property type="entry name" value="DUF5753"/>
</dbReference>
<dbReference type="RefSeq" id="WP_134104692.1">
    <property type="nucleotide sequence ID" value="NZ_SODP01000002.1"/>
</dbReference>
<dbReference type="Pfam" id="PF19054">
    <property type="entry name" value="DUF5753"/>
    <property type="match status" value="1"/>
</dbReference>
<dbReference type="EMBL" id="SODP01000002">
    <property type="protein sequence ID" value="TDW69497.1"/>
    <property type="molecule type" value="Genomic_DNA"/>
</dbReference>
<gene>
    <name evidence="3" type="ORF">EV653_3522</name>
</gene>
<feature type="coiled-coil region" evidence="1">
    <location>
        <begin position="12"/>
        <end position="39"/>
    </location>
</feature>
<evidence type="ECO:0000313" key="3">
    <source>
        <dbReference type="EMBL" id="TDW69497.1"/>
    </source>
</evidence>
<dbReference type="SMART" id="SM00530">
    <property type="entry name" value="HTH_XRE"/>
    <property type="match status" value="1"/>
</dbReference>
<evidence type="ECO:0000259" key="2">
    <source>
        <dbReference type="PROSITE" id="PS50943"/>
    </source>
</evidence>